<sequence>MVVEKGSITIKTEIKALLGDLIKKSTIVILIIVLCIAAIKTKGSIALKYNMVDSIFDESEPIGTLSMLLVYFVLGILIILLIFALYKLIVLFYELKRVTVIDFAREKIVVQSYDFPFEKQIEEKRFNRIVGVDILQKSIDRAVNSGTLYLEYLVLSKNDSKLRGIEIPNVLNPIKIKDKLLNE</sequence>
<evidence type="ECO:0008006" key="4">
    <source>
        <dbReference type="Google" id="ProtNLM"/>
    </source>
</evidence>
<gene>
    <name evidence="2" type="ORF">ACJDUG_14825</name>
</gene>
<name>A0ABW8T771_9CLOT</name>
<keyword evidence="1" id="KW-0812">Transmembrane</keyword>
<accession>A0ABW8T771</accession>
<evidence type="ECO:0000313" key="3">
    <source>
        <dbReference type="Proteomes" id="UP001623591"/>
    </source>
</evidence>
<proteinExistence type="predicted"/>
<comment type="caution">
    <text evidence="2">The sequence shown here is derived from an EMBL/GenBank/DDBJ whole genome shotgun (WGS) entry which is preliminary data.</text>
</comment>
<keyword evidence="3" id="KW-1185">Reference proteome</keyword>
<dbReference type="Proteomes" id="UP001623591">
    <property type="component" value="Unassembled WGS sequence"/>
</dbReference>
<keyword evidence="1" id="KW-0472">Membrane</keyword>
<dbReference type="RefSeq" id="WP_406770659.1">
    <property type="nucleotide sequence ID" value="NZ_JBJHZZ010000014.1"/>
</dbReference>
<keyword evidence="1" id="KW-1133">Transmembrane helix</keyword>
<dbReference type="EMBL" id="JBJHZZ010000014">
    <property type="protein sequence ID" value="MFL0248232.1"/>
    <property type="molecule type" value="Genomic_DNA"/>
</dbReference>
<evidence type="ECO:0000313" key="2">
    <source>
        <dbReference type="EMBL" id="MFL0248232.1"/>
    </source>
</evidence>
<feature type="transmembrane region" description="Helical" evidence="1">
    <location>
        <begin position="21"/>
        <end position="39"/>
    </location>
</feature>
<reference evidence="2 3" key="1">
    <citation type="submission" date="2024-11" db="EMBL/GenBank/DDBJ databases">
        <authorList>
            <person name="Heng Y.C."/>
            <person name="Lim A.C.H."/>
            <person name="Lee J.K.Y."/>
            <person name="Kittelmann S."/>
        </authorList>
    </citation>
    <scope>NUCLEOTIDE SEQUENCE [LARGE SCALE GENOMIC DNA]</scope>
    <source>
        <strain evidence="2 3">WILCCON 0185</strain>
    </source>
</reference>
<feature type="transmembrane region" description="Helical" evidence="1">
    <location>
        <begin position="68"/>
        <end position="93"/>
    </location>
</feature>
<organism evidence="2 3">
    <name type="scientific">Candidatus Clostridium stratigraminis</name>
    <dbReference type="NCBI Taxonomy" id="3381661"/>
    <lineage>
        <taxon>Bacteria</taxon>
        <taxon>Bacillati</taxon>
        <taxon>Bacillota</taxon>
        <taxon>Clostridia</taxon>
        <taxon>Eubacteriales</taxon>
        <taxon>Clostridiaceae</taxon>
        <taxon>Clostridium</taxon>
    </lineage>
</organism>
<evidence type="ECO:0000256" key="1">
    <source>
        <dbReference type="SAM" id="Phobius"/>
    </source>
</evidence>
<protein>
    <recommendedName>
        <fullName evidence="4">DUF304 domain-containing protein</fullName>
    </recommendedName>
</protein>